<protein>
    <submittedName>
        <fullName evidence="2">Uncharacterized protein</fullName>
    </submittedName>
</protein>
<dbReference type="WBParaSite" id="Minc3s00094g04372">
    <property type="protein sequence ID" value="Minc3s00094g04372"/>
    <property type="gene ID" value="Minc3s00094g04372"/>
</dbReference>
<keyword evidence="1" id="KW-1185">Reference proteome</keyword>
<sequence length="191" mass="21809">MKDDVELETHHLQDTHHMEKRQCFCGPLRVPCSCAGRKKRVANTDAVELVTHHLEKRQCLCVPGPLSHRNPCCIGRKRRAANMERKTHHLEKRQCLCGPMRVPCACAGRKKRSANTGMKDAVDLEIHRLKKGQCDCVRSPLRIPNPCCRLLKKRGVNTELIDNAQHEVHQLEKRQCTCGPWRVPCKCAGRK</sequence>
<organism evidence="1 2">
    <name type="scientific">Meloidogyne incognita</name>
    <name type="common">Southern root-knot nematode worm</name>
    <name type="synonym">Oxyuris incognita</name>
    <dbReference type="NCBI Taxonomy" id="6306"/>
    <lineage>
        <taxon>Eukaryota</taxon>
        <taxon>Metazoa</taxon>
        <taxon>Ecdysozoa</taxon>
        <taxon>Nematoda</taxon>
        <taxon>Chromadorea</taxon>
        <taxon>Rhabditida</taxon>
        <taxon>Tylenchina</taxon>
        <taxon>Tylenchomorpha</taxon>
        <taxon>Tylenchoidea</taxon>
        <taxon>Meloidogynidae</taxon>
        <taxon>Meloidogyninae</taxon>
        <taxon>Meloidogyne</taxon>
        <taxon>Meloidogyne incognita group</taxon>
    </lineage>
</organism>
<proteinExistence type="predicted"/>
<reference evidence="2" key="1">
    <citation type="submission" date="2022-11" db="UniProtKB">
        <authorList>
            <consortium name="WormBaseParasite"/>
        </authorList>
    </citation>
    <scope>IDENTIFICATION</scope>
</reference>
<accession>A0A914KS94</accession>
<dbReference type="Proteomes" id="UP000887563">
    <property type="component" value="Unplaced"/>
</dbReference>
<evidence type="ECO:0000313" key="2">
    <source>
        <dbReference type="WBParaSite" id="Minc3s00094g04372"/>
    </source>
</evidence>
<name>A0A914KS94_MELIC</name>
<evidence type="ECO:0000313" key="1">
    <source>
        <dbReference type="Proteomes" id="UP000887563"/>
    </source>
</evidence>
<dbReference type="AlphaFoldDB" id="A0A914KS94"/>